<feature type="domain" description="FtsK" evidence="5">
    <location>
        <begin position="246"/>
        <end position="430"/>
    </location>
</feature>
<dbReference type="InterPro" id="IPR027417">
    <property type="entry name" value="P-loop_NTPase"/>
</dbReference>
<dbReference type="Gene3D" id="3.40.50.300">
    <property type="entry name" value="P-loop containing nucleotide triphosphate hydrolases"/>
    <property type="match status" value="1"/>
</dbReference>
<keyword evidence="1 3" id="KW-0547">Nucleotide-binding</keyword>
<feature type="transmembrane region" description="Helical" evidence="4">
    <location>
        <begin position="93"/>
        <end position="112"/>
    </location>
</feature>
<accession>A0A5C5BRQ6</accession>
<dbReference type="Pfam" id="PF01580">
    <property type="entry name" value="FtsK_SpoIIIE"/>
    <property type="match status" value="1"/>
</dbReference>
<evidence type="ECO:0000256" key="3">
    <source>
        <dbReference type="PROSITE-ProRule" id="PRU00289"/>
    </source>
</evidence>
<dbReference type="InterPro" id="IPR002543">
    <property type="entry name" value="FtsK_dom"/>
</dbReference>
<organism evidence="6 7">
    <name type="scientific">Eggerthella lenta</name>
    <name type="common">Eubacterium lentum</name>
    <dbReference type="NCBI Taxonomy" id="84112"/>
    <lineage>
        <taxon>Bacteria</taxon>
        <taxon>Bacillati</taxon>
        <taxon>Actinomycetota</taxon>
        <taxon>Coriobacteriia</taxon>
        <taxon>Eggerthellales</taxon>
        <taxon>Eggerthellaceae</taxon>
        <taxon>Eggerthella</taxon>
    </lineage>
</organism>
<keyword evidence="4" id="KW-0472">Membrane</keyword>
<comment type="caution">
    <text evidence="6">The sequence shown here is derived from an EMBL/GenBank/DDBJ whole genome shotgun (WGS) entry which is preliminary data.</text>
</comment>
<dbReference type="Proteomes" id="UP000312594">
    <property type="component" value="Unassembled WGS sequence"/>
</dbReference>
<gene>
    <name evidence="6" type="ORF">FIC87_11235</name>
</gene>
<dbReference type="GO" id="GO:0003677">
    <property type="term" value="F:DNA binding"/>
    <property type="evidence" value="ECO:0007669"/>
    <property type="project" value="InterPro"/>
</dbReference>
<reference evidence="6 7" key="1">
    <citation type="journal article" date="2005" name="Appl. Environ. Microbiol.">
        <title>Intestinal bacterial communities that produce active estrogen-like compounds enterodiol and enterolactone in humans.</title>
        <authorList>
            <person name="Clavel T."/>
            <person name="Henderson G."/>
            <person name="Alpert C.A."/>
            <person name="Philippe C."/>
            <person name="Rigottier-Gois L."/>
            <person name="Dore J."/>
            <person name="Blaut M."/>
        </authorList>
    </citation>
    <scope>NUCLEOTIDE SEQUENCE [LARGE SCALE GENOMIC DNA]</scope>
    <source>
        <strain evidence="6 7">SECO-MT75m2</strain>
    </source>
</reference>
<evidence type="ECO:0000259" key="5">
    <source>
        <dbReference type="PROSITE" id="PS50901"/>
    </source>
</evidence>
<evidence type="ECO:0000313" key="6">
    <source>
        <dbReference type="EMBL" id="TNU89459.1"/>
    </source>
</evidence>
<dbReference type="InterPro" id="IPR050206">
    <property type="entry name" value="FtsK/SpoIIIE/SftA"/>
</dbReference>
<dbReference type="PANTHER" id="PTHR22683:SF41">
    <property type="entry name" value="DNA TRANSLOCASE FTSK"/>
    <property type="match status" value="1"/>
</dbReference>
<proteinExistence type="predicted"/>
<dbReference type="AlphaFoldDB" id="A0A5C5BRQ6"/>
<evidence type="ECO:0000256" key="2">
    <source>
        <dbReference type="ARBA" id="ARBA00022840"/>
    </source>
</evidence>
<name>A0A5C5BRQ6_EGGLN</name>
<evidence type="ECO:0000313" key="7">
    <source>
        <dbReference type="Proteomes" id="UP000312594"/>
    </source>
</evidence>
<keyword evidence="4" id="KW-0812">Transmembrane</keyword>
<feature type="transmembrane region" description="Helical" evidence="4">
    <location>
        <begin position="59"/>
        <end position="87"/>
    </location>
</feature>
<feature type="binding site" evidence="3">
    <location>
        <begin position="263"/>
        <end position="270"/>
    </location>
    <ligand>
        <name>ATP</name>
        <dbReference type="ChEBI" id="CHEBI:30616"/>
    </ligand>
</feature>
<keyword evidence="2 3" id="KW-0067">ATP-binding</keyword>
<keyword evidence="4" id="KW-1133">Transmembrane helix</keyword>
<dbReference type="PROSITE" id="PS50901">
    <property type="entry name" value="FTSK"/>
    <property type="match status" value="1"/>
</dbReference>
<dbReference type="SUPFAM" id="SSF52540">
    <property type="entry name" value="P-loop containing nucleoside triphosphate hydrolases"/>
    <property type="match status" value="1"/>
</dbReference>
<sequence>MEGRGGRQSATLSNAGSSAVGRDALMKPAKTVVNEDGNLELDESMHGSLTDWRTRRLSFIAVLAIALIALGFVGLSLSIVANCLWGLENALPAPSLAVIAAGAALLGVDWAVERRMPYSWRIEGDFVDALRLVGVLPRNWQRKHVKVSVHPKRRQRFAVIEFSADYPNATLEYLTANLEKIKSCLGVEYAELMQNPERFRSLRAKEFVLKASYVPLSKLYERSEGEVPMERGDSMSGFTVGYTPTAREIKAGVAKGFLAIVAGQSGSGKTNLTNNILLQMMRTYRERIQFVVIDPKRVGFLPFKERCYLLNGDEGDWTRALQALVNEMNRRYERMERAGLDSFPVSEADPYILLVIDELSAVMNPAVFERKKERDAMAGNLVDLACRMRQCGMGMLLIMQSASTDVVPSAVRVNCSTRFALKTSGDAMVKMISGDRPEECPCDLLQYPGEFYACTSETAWRFVRGRTWKPDKARDRAILESVKNDKRYLYCMDWDNPDFLG</sequence>
<dbReference type="PANTHER" id="PTHR22683">
    <property type="entry name" value="SPORULATION PROTEIN RELATED"/>
    <property type="match status" value="1"/>
</dbReference>
<evidence type="ECO:0000256" key="4">
    <source>
        <dbReference type="SAM" id="Phobius"/>
    </source>
</evidence>
<protein>
    <recommendedName>
        <fullName evidence="5">FtsK domain-containing protein</fullName>
    </recommendedName>
</protein>
<dbReference type="EMBL" id="VEVP01000028">
    <property type="protein sequence ID" value="TNU89459.1"/>
    <property type="molecule type" value="Genomic_DNA"/>
</dbReference>
<evidence type="ECO:0000256" key="1">
    <source>
        <dbReference type="ARBA" id="ARBA00022741"/>
    </source>
</evidence>
<dbReference type="GO" id="GO:0005524">
    <property type="term" value="F:ATP binding"/>
    <property type="evidence" value="ECO:0007669"/>
    <property type="project" value="UniProtKB-UniRule"/>
</dbReference>